<dbReference type="EMBL" id="JAHWDQ010000004">
    <property type="protein sequence ID" value="MBW2942198.1"/>
    <property type="molecule type" value="Genomic_DNA"/>
</dbReference>
<evidence type="ECO:0000256" key="4">
    <source>
        <dbReference type="SAM" id="Phobius"/>
    </source>
</evidence>
<evidence type="ECO:0000256" key="1">
    <source>
        <dbReference type="ARBA" id="ARBA00022630"/>
    </source>
</evidence>
<evidence type="ECO:0000256" key="2">
    <source>
        <dbReference type="ARBA" id="ARBA00022827"/>
    </source>
</evidence>
<keyword evidence="3" id="KW-0560">Oxidoreductase</keyword>
<evidence type="ECO:0000313" key="5">
    <source>
        <dbReference type="EMBL" id="MBW2942198.1"/>
    </source>
</evidence>
<comment type="caution">
    <text evidence="5">The sequence shown here is derived from an EMBL/GenBank/DDBJ whole genome shotgun (WGS) entry which is preliminary data.</text>
</comment>
<dbReference type="PANTHER" id="PTHR42877">
    <property type="entry name" value="L-ORNITHINE N(5)-MONOOXYGENASE-RELATED"/>
    <property type="match status" value="1"/>
</dbReference>
<protein>
    <submittedName>
        <fullName evidence="5">NAD(P)/FAD-dependent oxidoreductase</fullName>
    </submittedName>
</protein>
<reference evidence="5" key="1">
    <citation type="submission" date="2021-07" db="EMBL/GenBank/DDBJ databases">
        <title>Zhongshania sp. CAU 1632 isolated from seawater.</title>
        <authorList>
            <person name="Kim W."/>
        </authorList>
    </citation>
    <scope>NUCLEOTIDE SEQUENCE</scope>
    <source>
        <strain evidence="5">CAU 1632</strain>
    </source>
</reference>
<keyword evidence="2" id="KW-0274">FAD</keyword>
<name>A0ABS6VV46_9GAMM</name>
<evidence type="ECO:0000313" key="6">
    <source>
        <dbReference type="Proteomes" id="UP001166291"/>
    </source>
</evidence>
<dbReference type="InterPro" id="IPR020946">
    <property type="entry name" value="Flavin_mOase-like"/>
</dbReference>
<keyword evidence="4" id="KW-1133">Transmembrane helix</keyword>
<dbReference type="Proteomes" id="UP001166291">
    <property type="component" value="Unassembled WGS sequence"/>
</dbReference>
<dbReference type="RefSeq" id="WP_219044435.1">
    <property type="nucleotide sequence ID" value="NZ_JAHWDQ010000004.1"/>
</dbReference>
<keyword evidence="4" id="KW-0472">Membrane</keyword>
<sequence>MSEHCRSDNKRYVIIGAGMSGMLAGIKLLSQGNSNFSIYEKAEKIGGTWRENTYPGLTCDVPAHSYTYSFAPNPEWSRVLAGGDEIQAYFESVEKMYKLTPYIRFNEEIESCVYQDGKYVITSKNGTTDVADFVIAATGVLHHPNIPRIAGMDTFQGDIFHSARWDHSVALDNKRVAVIGTGSTGVQIVSALSKRSARVAHFQRSPQWIRIVENRAFTEEEKAAFRNNPKLLKDIQNDKELQENIEKFSQAITDPDSPAMLEIDQEVHENLSLIKDVSLREKVTPNYRPACKRIIYSPDFYDVIQRENVDVFVGGGFEVVPNGIKTEDGRVHEFDVIVLATGFQTDKFVRPINVVGENGISLDEVWNEGPTAYLAVAVPGFPNFFMLNGPSGPVGNFSLIEIAEHQWSYIEKLIERLNSAGKSNISVKTSAYQEFEAKRVKAAKNTIFATGCQSWYLDKNGVPATWPWTRSRFFEEMSAPNFENFTIA</sequence>
<feature type="transmembrane region" description="Helical" evidence="4">
    <location>
        <begin position="12"/>
        <end position="30"/>
    </location>
</feature>
<dbReference type="PANTHER" id="PTHR42877:SF4">
    <property type="entry name" value="FAD_NAD(P)-BINDING DOMAIN-CONTAINING PROTEIN-RELATED"/>
    <property type="match status" value="1"/>
</dbReference>
<accession>A0ABS6VV46</accession>
<evidence type="ECO:0000256" key="3">
    <source>
        <dbReference type="ARBA" id="ARBA00023002"/>
    </source>
</evidence>
<organism evidence="5 6">
    <name type="scientific">Zhongshania aquimaris</name>
    <dbReference type="NCBI Taxonomy" id="2857107"/>
    <lineage>
        <taxon>Bacteria</taxon>
        <taxon>Pseudomonadati</taxon>
        <taxon>Pseudomonadota</taxon>
        <taxon>Gammaproteobacteria</taxon>
        <taxon>Cellvibrionales</taxon>
        <taxon>Spongiibacteraceae</taxon>
        <taxon>Zhongshania</taxon>
    </lineage>
</organism>
<dbReference type="Pfam" id="PF00743">
    <property type="entry name" value="FMO-like"/>
    <property type="match status" value="1"/>
</dbReference>
<keyword evidence="4" id="KW-0812">Transmembrane</keyword>
<dbReference type="InterPro" id="IPR051209">
    <property type="entry name" value="FAD-bind_Monooxygenase_sf"/>
</dbReference>
<keyword evidence="6" id="KW-1185">Reference proteome</keyword>
<gene>
    <name evidence="5" type="ORF">KXJ70_15490</name>
</gene>
<keyword evidence="1" id="KW-0285">Flavoprotein</keyword>
<proteinExistence type="predicted"/>